<gene>
    <name evidence="8" type="ORF">A7K91_10755</name>
</gene>
<evidence type="ECO:0000256" key="3">
    <source>
        <dbReference type="ARBA" id="ARBA00022448"/>
    </source>
</evidence>
<feature type="compositionally biased region" description="Gly residues" evidence="5">
    <location>
        <begin position="44"/>
        <end position="57"/>
    </location>
</feature>
<dbReference type="RefSeq" id="WP_068683253.1">
    <property type="nucleotide sequence ID" value="NZ_LYPA01000056.1"/>
</dbReference>
<feature type="domain" description="Fe/B12 periplasmic-binding" evidence="7">
    <location>
        <begin position="79"/>
        <end position="331"/>
    </location>
</feature>
<evidence type="ECO:0000313" key="8">
    <source>
        <dbReference type="EMBL" id="OBR65520.1"/>
    </source>
</evidence>
<keyword evidence="9" id="KW-1185">Reference proteome</keyword>
<feature type="chain" id="PRO_5038748055" evidence="6">
    <location>
        <begin position="23"/>
        <end position="333"/>
    </location>
</feature>
<dbReference type="Gene3D" id="3.40.50.1980">
    <property type="entry name" value="Nitrogenase molybdenum iron protein domain"/>
    <property type="match status" value="2"/>
</dbReference>
<dbReference type="GO" id="GO:0030288">
    <property type="term" value="C:outer membrane-bounded periplasmic space"/>
    <property type="evidence" value="ECO:0007669"/>
    <property type="project" value="TreeGrafter"/>
</dbReference>
<dbReference type="Pfam" id="PF01497">
    <property type="entry name" value="Peripla_BP_2"/>
    <property type="match status" value="1"/>
</dbReference>
<dbReference type="STRING" id="1844972.A7K91_10755"/>
<comment type="caution">
    <text evidence="8">The sequence shown here is derived from an EMBL/GenBank/DDBJ whole genome shotgun (WGS) entry which is preliminary data.</text>
</comment>
<accession>A0A1A5YJF1</accession>
<keyword evidence="3" id="KW-0813">Transport</keyword>
<keyword evidence="4 6" id="KW-0732">Signal</keyword>
<evidence type="ECO:0000256" key="1">
    <source>
        <dbReference type="ARBA" id="ARBA00004196"/>
    </source>
</evidence>
<protein>
    <submittedName>
        <fullName evidence="8">ABC transporter substrate-binding protein</fullName>
    </submittedName>
</protein>
<organism evidence="8 9">
    <name type="scientific">Paenibacillus oryzae</name>
    <dbReference type="NCBI Taxonomy" id="1844972"/>
    <lineage>
        <taxon>Bacteria</taxon>
        <taxon>Bacillati</taxon>
        <taxon>Bacillota</taxon>
        <taxon>Bacilli</taxon>
        <taxon>Bacillales</taxon>
        <taxon>Paenibacillaceae</taxon>
        <taxon>Paenibacillus</taxon>
    </lineage>
</organism>
<evidence type="ECO:0000256" key="4">
    <source>
        <dbReference type="ARBA" id="ARBA00022729"/>
    </source>
</evidence>
<evidence type="ECO:0000256" key="5">
    <source>
        <dbReference type="SAM" id="MobiDB-lite"/>
    </source>
</evidence>
<name>A0A1A5YJF1_9BACL</name>
<dbReference type="InterPro" id="IPR002491">
    <property type="entry name" value="ABC_transptr_periplasmic_BD"/>
</dbReference>
<comment type="subcellular location">
    <subcellularLocation>
        <location evidence="1">Cell envelope</location>
    </subcellularLocation>
</comment>
<proteinExistence type="inferred from homology"/>
<dbReference type="InterPro" id="IPR051313">
    <property type="entry name" value="Bact_iron-sidero_bind"/>
</dbReference>
<dbReference type="SUPFAM" id="SSF53807">
    <property type="entry name" value="Helical backbone' metal receptor"/>
    <property type="match status" value="1"/>
</dbReference>
<evidence type="ECO:0000256" key="2">
    <source>
        <dbReference type="ARBA" id="ARBA00008814"/>
    </source>
</evidence>
<dbReference type="Proteomes" id="UP000092024">
    <property type="component" value="Unassembled WGS sequence"/>
</dbReference>
<evidence type="ECO:0000259" key="7">
    <source>
        <dbReference type="PROSITE" id="PS50983"/>
    </source>
</evidence>
<evidence type="ECO:0000313" key="9">
    <source>
        <dbReference type="Proteomes" id="UP000092024"/>
    </source>
</evidence>
<dbReference type="CDD" id="cd01138">
    <property type="entry name" value="FeuA"/>
    <property type="match status" value="1"/>
</dbReference>
<dbReference type="EMBL" id="LYPA01000056">
    <property type="protein sequence ID" value="OBR65520.1"/>
    <property type="molecule type" value="Genomic_DNA"/>
</dbReference>
<dbReference type="PROSITE" id="PS50983">
    <property type="entry name" value="FE_B12_PBP"/>
    <property type="match status" value="1"/>
</dbReference>
<dbReference type="PANTHER" id="PTHR30532:SF26">
    <property type="entry name" value="IRON(3+)-HYDROXAMATE-BINDING PROTEIN FHUD"/>
    <property type="match status" value="1"/>
</dbReference>
<dbReference type="GO" id="GO:1901678">
    <property type="term" value="P:iron coordination entity transport"/>
    <property type="evidence" value="ECO:0007669"/>
    <property type="project" value="UniProtKB-ARBA"/>
</dbReference>
<feature type="signal peptide" evidence="6">
    <location>
        <begin position="1"/>
        <end position="22"/>
    </location>
</feature>
<feature type="region of interest" description="Disordered" evidence="5">
    <location>
        <begin position="22"/>
        <end position="61"/>
    </location>
</feature>
<evidence type="ECO:0000256" key="6">
    <source>
        <dbReference type="SAM" id="SignalP"/>
    </source>
</evidence>
<dbReference type="PROSITE" id="PS51257">
    <property type="entry name" value="PROKAR_LIPOPROTEIN"/>
    <property type="match status" value="1"/>
</dbReference>
<comment type="similarity">
    <text evidence="2">Belongs to the bacterial solute-binding protein 8 family.</text>
</comment>
<reference evidence="8 9" key="1">
    <citation type="submission" date="2016-05" db="EMBL/GenBank/DDBJ databases">
        <title>Paenibacillus oryzae. sp. nov., isolated from the rice root.</title>
        <authorList>
            <person name="Zhang J."/>
            <person name="Zhang X."/>
        </authorList>
    </citation>
    <scope>NUCLEOTIDE SEQUENCE [LARGE SCALE GENOMIC DNA]</scope>
    <source>
        <strain evidence="8 9">1DrF-4</strain>
    </source>
</reference>
<dbReference type="OrthoDB" id="2241086at2"/>
<dbReference type="AlphaFoldDB" id="A0A1A5YJF1"/>
<sequence>MKKIWPVILFMTLLLAACGSGSSEEVKPSQPAGAGEAAATDSTGNGGNEAQGGGSGQEGETFVYQSESGPVQVPVNPQRVVVLTRFLTGNVMLLGVPLVGVDEMSKDNPNFAEQLKDVETVSDENLEKILALDPDLIIGLDGSNNLDKLKEIAPTVMYTYGKLDYLQQHIEIGKLLNKEEEARAWTEDFTARTKEAGQKIRAVTGENATVSVIETFGRQLYVYGYNFGRGTELLYGDLGLKLPEKAAEATKADGYMALSTEVLPEYMGDYIVFSKDEREDNSFQDTMVYKSVEAVKNNRVFIADAKTFYFNDPLSLEFQLQFFIDHFLGAGAP</sequence>
<dbReference type="PANTHER" id="PTHR30532">
    <property type="entry name" value="IRON III DICITRATE-BINDING PERIPLASMIC PROTEIN"/>
    <property type="match status" value="1"/>
</dbReference>